<evidence type="ECO:0000256" key="1">
    <source>
        <dbReference type="ARBA" id="ARBA00004871"/>
    </source>
</evidence>
<dbReference type="PANTHER" id="PTHR21089:SF1">
    <property type="entry name" value="BIFUNCTIONAL 3-DEHYDROQUINATE DEHYDRATASE_SHIKIMATE DEHYDROGENASE, CHLOROPLASTIC"/>
    <property type="match status" value="1"/>
</dbReference>
<dbReference type="GO" id="GO:0019632">
    <property type="term" value="P:shikimate metabolic process"/>
    <property type="evidence" value="ECO:0007669"/>
    <property type="project" value="TreeGrafter"/>
</dbReference>
<dbReference type="PANTHER" id="PTHR21089">
    <property type="entry name" value="SHIKIMATE DEHYDROGENASE"/>
    <property type="match status" value="1"/>
</dbReference>
<organism evidence="5 6">
    <name type="scientific">Desulfonema magnum</name>
    <dbReference type="NCBI Taxonomy" id="45655"/>
    <lineage>
        <taxon>Bacteria</taxon>
        <taxon>Pseudomonadati</taxon>
        <taxon>Thermodesulfobacteriota</taxon>
        <taxon>Desulfobacteria</taxon>
        <taxon>Desulfobacterales</taxon>
        <taxon>Desulfococcaceae</taxon>
        <taxon>Desulfonema</taxon>
    </lineage>
</organism>
<dbReference type="RefSeq" id="WP_207682561.1">
    <property type="nucleotide sequence ID" value="NZ_CP061800.1"/>
</dbReference>
<reference evidence="5" key="1">
    <citation type="journal article" date="2021" name="Microb. Physiol.">
        <title>Proteogenomic Insights into the Physiology of Marine, Sulfate-Reducing, Filamentous Desulfonema limicola and Desulfonema magnum.</title>
        <authorList>
            <person name="Schnaars V."/>
            <person name="Wohlbrand L."/>
            <person name="Scheve S."/>
            <person name="Hinrichs C."/>
            <person name="Reinhardt R."/>
            <person name="Rabus R."/>
        </authorList>
    </citation>
    <scope>NUCLEOTIDE SEQUENCE</scope>
    <source>
        <strain evidence="5">4be13</strain>
    </source>
</reference>
<evidence type="ECO:0000313" key="6">
    <source>
        <dbReference type="Proteomes" id="UP000663722"/>
    </source>
</evidence>
<dbReference type="InterPro" id="IPR022893">
    <property type="entry name" value="Shikimate_DH_fam"/>
</dbReference>
<keyword evidence="2" id="KW-0560">Oxidoreductase</keyword>
<evidence type="ECO:0000313" key="5">
    <source>
        <dbReference type="EMBL" id="QTA87328.1"/>
    </source>
</evidence>
<dbReference type="Gene3D" id="3.40.50.10860">
    <property type="entry name" value="Leucine Dehydrogenase, chain A, domain 1"/>
    <property type="match status" value="1"/>
</dbReference>
<proteinExistence type="predicted"/>
<feature type="domain" description="Shikimate dehydrogenase substrate binding N-terminal" evidence="4">
    <location>
        <begin position="24"/>
        <end position="102"/>
    </location>
</feature>
<dbReference type="InterPro" id="IPR046346">
    <property type="entry name" value="Aminoacid_DH-like_N_sf"/>
</dbReference>
<dbReference type="GO" id="GO:0009423">
    <property type="term" value="P:chorismate biosynthetic process"/>
    <property type="evidence" value="ECO:0007669"/>
    <property type="project" value="TreeGrafter"/>
</dbReference>
<accession>A0A975GNX7</accession>
<keyword evidence="3" id="KW-0028">Amino-acid biosynthesis</keyword>
<dbReference type="AlphaFoldDB" id="A0A975GNX7"/>
<dbReference type="InterPro" id="IPR013708">
    <property type="entry name" value="Shikimate_DH-bd_N"/>
</dbReference>
<dbReference type="InterPro" id="IPR036291">
    <property type="entry name" value="NAD(P)-bd_dom_sf"/>
</dbReference>
<dbReference type="GO" id="GO:0004764">
    <property type="term" value="F:shikimate 3-dehydrogenase (NADP+) activity"/>
    <property type="evidence" value="ECO:0007669"/>
    <property type="project" value="InterPro"/>
</dbReference>
<evidence type="ECO:0000256" key="3">
    <source>
        <dbReference type="ARBA" id="ARBA00023141"/>
    </source>
</evidence>
<evidence type="ECO:0000259" key="4">
    <source>
        <dbReference type="Pfam" id="PF08501"/>
    </source>
</evidence>
<sequence length="282" mass="30454">MTNTQVSSKVKIKTNVFCILGDERIFHSKSPDMFSAVMRQVGMKGGYVPFMVRPGMIGEAMRSLSVLNIAGANVTVPYKEAVIPHMDELSEGATIIGSVNTIVPSGGKLKGYNTNAIGFMDALGEAGFDVAGRSAIVFGTGGAARSVVFILNWLHAGSIFITGRSQDKTRSIVNRIGGEAHLLESLPKKSVPANILVNATSVSGYDEAPELADLIQKLELPVCELVVDLNYGRSENFWQDMARKRGIRFMDGLSCLANQARRTLALWTGVDVKAENFLKALK</sequence>
<protein>
    <submittedName>
        <fullName evidence="5">Shikimate dehydrogenase</fullName>
    </submittedName>
</protein>
<dbReference type="Pfam" id="PF08501">
    <property type="entry name" value="Shikimate_dh_N"/>
    <property type="match status" value="1"/>
</dbReference>
<dbReference type="Proteomes" id="UP000663722">
    <property type="component" value="Chromosome"/>
</dbReference>
<keyword evidence="6" id="KW-1185">Reference proteome</keyword>
<gene>
    <name evidence="5" type="primary">aroE1</name>
    <name evidence="5" type="ORF">dnm_033580</name>
</gene>
<comment type="pathway">
    <text evidence="1">Metabolic intermediate biosynthesis; chorismate biosynthesis; chorismate from D-erythrose 4-phosphate and phosphoenolpyruvate: step 4/7.</text>
</comment>
<dbReference type="EMBL" id="CP061800">
    <property type="protein sequence ID" value="QTA87328.1"/>
    <property type="molecule type" value="Genomic_DNA"/>
</dbReference>
<dbReference type="Gene3D" id="3.40.50.720">
    <property type="entry name" value="NAD(P)-binding Rossmann-like Domain"/>
    <property type="match status" value="1"/>
</dbReference>
<dbReference type="GO" id="GO:0009073">
    <property type="term" value="P:aromatic amino acid family biosynthetic process"/>
    <property type="evidence" value="ECO:0007669"/>
    <property type="project" value="UniProtKB-KW"/>
</dbReference>
<dbReference type="CDD" id="cd01065">
    <property type="entry name" value="NAD_bind_Shikimate_DH"/>
    <property type="match status" value="1"/>
</dbReference>
<keyword evidence="3" id="KW-0057">Aromatic amino acid biosynthesis</keyword>
<dbReference type="SUPFAM" id="SSF51735">
    <property type="entry name" value="NAD(P)-binding Rossmann-fold domains"/>
    <property type="match status" value="1"/>
</dbReference>
<name>A0A975GNX7_9BACT</name>
<evidence type="ECO:0000256" key="2">
    <source>
        <dbReference type="ARBA" id="ARBA00023002"/>
    </source>
</evidence>
<dbReference type="KEGG" id="dmm:dnm_033580"/>
<dbReference type="SUPFAM" id="SSF53223">
    <property type="entry name" value="Aminoacid dehydrogenase-like, N-terminal domain"/>
    <property type="match status" value="1"/>
</dbReference>